<feature type="transmembrane region" description="Helical" evidence="1">
    <location>
        <begin position="291"/>
        <end position="311"/>
    </location>
</feature>
<keyword evidence="3" id="KW-1185">Reference proteome</keyword>
<evidence type="ECO:0000313" key="2">
    <source>
        <dbReference type="EMBL" id="MCY1074798.1"/>
    </source>
</evidence>
<feature type="transmembrane region" description="Helical" evidence="1">
    <location>
        <begin position="20"/>
        <end position="41"/>
    </location>
</feature>
<proteinExistence type="predicted"/>
<evidence type="ECO:0000256" key="1">
    <source>
        <dbReference type="SAM" id="Phobius"/>
    </source>
</evidence>
<feature type="transmembrane region" description="Helical" evidence="1">
    <location>
        <begin position="228"/>
        <end position="247"/>
    </location>
</feature>
<evidence type="ECO:0000313" key="3">
    <source>
        <dbReference type="Proteomes" id="UP001207654"/>
    </source>
</evidence>
<keyword evidence="1" id="KW-0472">Membrane</keyword>
<keyword evidence="1" id="KW-1133">Transmembrane helix</keyword>
<feature type="transmembrane region" description="Helical" evidence="1">
    <location>
        <begin position="161"/>
        <end position="180"/>
    </location>
</feature>
<feature type="transmembrane region" description="Helical" evidence="1">
    <location>
        <begin position="259"/>
        <end position="279"/>
    </location>
</feature>
<dbReference type="Proteomes" id="UP001207654">
    <property type="component" value="Unassembled WGS sequence"/>
</dbReference>
<feature type="transmembrane region" description="Helical" evidence="1">
    <location>
        <begin position="124"/>
        <end position="149"/>
    </location>
</feature>
<organism evidence="2 3">
    <name type="scientific">Archangium lansingense</name>
    <dbReference type="NCBI Taxonomy" id="2995310"/>
    <lineage>
        <taxon>Bacteria</taxon>
        <taxon>Pseudomonadati</taxon>
        <taxon>Myxococcota</taxon>
        <taxon>Myxococcia</taxon>
        <taxon>Myxococcales</taxon>
        <taxon>Cystobacterineae</taxon>
        <taxon>Archangiaceae</taxon>
        <taxon>Archangium</taxon>
    </lineage>
</organism>
<reference evidence="2 3" key="1">
    <citation type="submission" date="2022-11" db="EMBL/GenBank/DDBJ databases">
        <title>Minimal conservation of predation-associated metabolite biosynthetic gene clusters underscores biosynthetic potential of Myxococcota including descriptions for ten novel species: Archangium lansinium sp. nov., Myxococcus landrumus sp. nov., Nannocystis bai.</title>
        <authorList>
            <person name="Ahearne A."/>
            <person name="Stevens C."/>
            <person name="Phillips K."/>
        </authorList>
    </citation>
    <scope>NUCLEOTIDE SEQUENCE [LARGE SCALE GENOMIC DNA]</scope>
    <source>
        <strain evidence="2 3">MIWBW</strain>
    </source>
</reference>
<accession>A0ABT3ZZL3</accession>
<keyword evidence="1" id="KW-0812">Transmembrane</keyword>
<dbReference type="EMBL" id="JAPNKA010000001">
    <property type="protein sequence ID" value="MCY1074798.1"/>
    <property type="molecule type" value="Genomic_DNA"/>
</dbReference>
<dbReference type="RefSeq" id="WP_267533754.1">
    <property type="nucleotide sequence ID" value="NZ_JAPNKA010000001.1"/>
</dbReference>
<name>A0ABT3ZZL3_9BACT</name>
<feature type="transmembrane region" description="Helical" evidence="1">
    <location>
        <begin position="61"/>
        <end position="80"/>
    </location>
</feature>
<protein>
    <submittedName>
        <fullName evidence="2">Uncharacterized protein</fullName>
    </submittedName>
</protein>
<gene>
    <name evidence="2" type="ORF">OV287_09885</name>
</gene>
<feature type="transmembrane region" description="Helical" evidence="1">
    <location>
        <begin position="92"/>
        <end position="112"/>
    </location>
</feature>
<comment type="caution">
    <text evidence="2">The sequence shown here is derived from an EMBL/GenBank/DDBJ whole genome shotgun (WGS) entry which is preliminary data.</text>
</comment>
<sequence>MSASTAPLSARSLWSRAWSLSPTLAVATVVMALGAVVTTLGLLLDSRQLVGEPVWLKPTKFYLSLTAYNATVLYFFSFLTEKRRLVRLSGHILAAAGVIEMVAITLQAARGVRSHFNVATPFDAAIFSMMGIAITVLWVTMIVLAIALLRSRLADRPLAAALRIGFIAAVIGMGLGFFMSSPNAAQLEAMKAGQRVVESGSHTFGVPDGGPGLPLVGWSTEAGDMRPAHFLGLHAMQLLPILATLLARRRHLSETQRLAAIRATGVAYTGVTLVLAVQALRGLPIIRWDAVGIAALALVVAASLATAAATLRHPRISTAVA</sequence>